<gene>
    <name evidence="1" type="ORF">RFULGI_LOCUS6030</name>
</gene>
<dbReference type="OrthoDB" id="10399338at2759"/>
<sequence>MDDTYEGLEDKKNEYYSDENEYINHLVEFQVIKIVDNNLENM</sequence>
<proteinExistence type="predicted"/>
<accession>A0A9N9G8Y7</accession>
<reference evidence="1" key="1">
    <citation type="submission" date="2021-06" db="EMBL/GenBank/DDBJ databases">
        <authorList>
            <person name="Kallberg Y."/>
            <person name="Tangrot J."/>
            <person name="Rosling A."/>
        </authorList>
    </citation>
    <scope>NUCLEOTIDE SEQUENCE</scope>
    <source>
        <strain evidence="1">IN212</strain>
    </source>
</reference>
<comment type="caution">
    <text evidence="1">The sequence shown here is derived from an EMBL/GenBank/DDBJ whole genome shotgun (WGS) entry which is preliminary data.</text>
</comment>
<organism evidence="1 2">
    <name type="scientific">Racocetra fulgida</name>
    <dbReference type="NCBI Taxonomy" id="60492"/>
    <lineage>
        <taxon>Eukaryota</taxon>
        <taxon>Fungi</taxon>
        <taxon>Fungi incertae sedis</taxon>
        <taxon>Mucoromycota</taxon>
        <taxon>Glomeromycotina</taxon>
        <taxon>Glomeromycetes</taxon>
        <taxon>Diversisporales</taxon>
        <taxon>Gigasporaceae</taxon>
        <taxon>Racocetra</taxon>
    </lineage>
</organism>
<feature type="non-terminal residue" evidence="1">
    <location>
        <position position="42"/>
    </location>
</feature>
<dbReference type="EMBL" id="CAJVPZ010007382">
    <property type="protein sequence ID" value="CAG8585653.1"/>
    <property type="molecule type" value="Genomic_DNA"/>
</dbReference>
<dbReference type="AlphaFoldDB" id="A0A9N9G8Y7"/>
<dbReference type="Proteomes" id="UP000789396">
    <property type="component" value="Unassembled WGS sequence"/>
</dbReference>
<evidence type="ECO:0000313" key="2">
    <source>
        <dbReference type="Proteomes" id="UP000789396"/>
    </source>
</evidence>
<protein>
    <submittedName>
        <fullName evidence="1">7456_t:CDS:1</fullName>
    </submittedName>
</protein>
<name>A0A9N9G8Y7_9GLOM</name>
<evidence type="ECO:0000313" key="1">
    <source>
        <dbReference type="EMBL" id="CAG8585653.1"/>
    </source>
</evidence>
<keyword evidence="2" id="KW-1185">Reference proteome</keyword>